<feature type="region of interest" description="Disordered" evidence="1">
    <location>
        <begin position="1"/>
        <end position="25"/>
    </location>
</feature>
<dbReference type="Proteomes" id="UP000222168">
    <property type="component" value="Unassembled WGS sequence"/>
</dbReference>
<comment type="caution">
    <text evidence="2">The sequence shown here is derived from an EMBL/GenBank/DDBJ whole genome shotgun (WGS) entry which is preliminary data.</text>
</comment>
<dbReference type="AlphaFoldDB" id="A0A2D0K8J9"/>
<reference evidence="2 3" key="1">
    <citation type="journal article" date="2017" name="Nat. Microbiol.">
        <title>Natural product diversity associated with the nematode symbionts Photorhabdus and Xenorhabdus.</title>
        <authorList>
            <person name="Tobias N.J."/>
            <person name="Wolff H."/>
            <person name="Djahanschiri B."/>
            <person name="Grundmann F."/>
            <person name="Kronenwerth M."/>
            <person name="Shi Y.M."/>
            <person name="Simonyi S."/>
            <person name="Grun P."/>
            <person name="Shapiro-Ilan D."/>
            <person name="Pidot S.J."/>
            <person name="Stinear T.P."/>
            <person name="Ebersberger I."/>
            <person name="Bode H.B."/>
        </authorList>
    </citation>
    <scope>NUCLEOTIDE SEQUENCE [LARGE SCALE GENOMIC DNA]</scope>
    <source>
        <strain evidence="2 3">DSM 22670</strain>
    </source>
</reference>
<evidence type="ECO:0000313" key="3">
    <source>
        <dbReference type="Proteomes" id="UP000222168"/>
    </source>
</evidence>
<proteinExistence type="predicted"/>
<gene>
    <name evidence="2" type="ORF">Xish_03656</name>
</gene>
<accession>A0A2D0K8J9</accession>
<keyword evidence="3" id="KW-1185">Reference proteome</keyword>
<evidence type="ECO:0000256" key="1">
    <source>
        <dbReference type="SAM" id="MobiDB-lite"/>
    </source>
</evidence>
<sequence>MNCTGTDFYAQSDANGAQRDADNARRTADQAYMSASYTNDEIKKLEEIVTTLENKIRG</sequence>
<protein>
    <submittedName>
        <fullName evidence="2">Uncharacterized protein</fullName>
    </submittedName>
</protein>
<dbReference type="EMBL" id="NJAK01000003">
    <property type="protein sequence ID" value="PHM59537.1"/>
    <property type="molecule type" value="Genomic_DNA"/>
</dbReference>
<name>A0A2D0K8J9_9GAMM</name>
<organism evidence="2 3">
    <name type="scientific">Xenorhabdus ishibashii</name>
    <dbReference type="NCBI Taxonomy" id="1034471"/>
    <lineage>
        <taxon>Bacteria</taxon>
        <taxon>Pseudomonadati</taxon>
        <taxon>Pseudomonadota</taxon>
        <taxon>Gammaproteobacteria</taxon>
        <taxon>Enterobacterales</taxon>
        <taxon>Morganellaceae</taxon>
        <taxon>Xenorhabdus</taxon>
    </lineage>
</organism>
<evidence type="ECO:0000313" key="2">
    <source>
        <dbReference type="EMBL" id="PHM59537.1"/>
    </source>
</evidence>
<dbReference type="RefSeq" id="WP_167383303.1">
    <property type="nucleotide sequence ID" value="NZ_NJAK01000003.1"/>
</dbReference>